<evidence type="ECO:0000313" key="9">
    <source>
        <dbReference type="EMBL" id="KAJ3845071.1"/>
    </source>
</evidence>
<dbReference type="GO" id="GO:0000288">
    <property type="term" value="P:nuclear-transcribed mRNA catabolic process, deadenylation-dependent decay"/>
    <property type="evidence" value="ECO:0007669"/>
    <property type="project" value="TreeGrafter"/>
</dbReference>
<feature type="domain" description="PUM-HD" evidence="8">
    <location>
        <begin position="1"/>
        <end position="339"/>
    </location>
</feature>
<dbReference type="PANTHER" id="PTHR12537:SF12">
    <property type="entry name" value="MATERNAL PROTEIN PUMILIO"/>
    <property type="match status" value="1"/>
</dbReference>
<feature type="repeat" description="Pumilio" evidence="7">
    <location>
        <begin position="130"/>
        <end position="167"/>
    </location>
</feature>
<dbReference type="InterPro" id="IPR016024">
    <property type="entry name" value="ARM-type_fold"/>
</dbReference>
<organism evidence="9 10">
    <name type="scientific">Lentinula raphanica</name>
    <dbReference type="NCBI Taxonomy" id="153919"/>
    <lineage>
        <taxon>Eukaryota</taxon>
        <taxon>Fungi</taxon>
        <taxon>Dikarya</taxon>
        <taxon>Basidiomycota</taxon>
        <taxon>Agaricomycotina</taxon>
        <taxon>Agaricomycetes</taxon>
        <taxon>Agaricomycetidae</taxon>
        <taxon>Agaricales</taxon>
        <taxon>Marasmiineae</taxon>
        <taxon>Omphalotaceae</taxon>
        <taxon>Lentinula</taxon>
    </lineage>
</organism>
<dbReference type="Proteomes" id="UP001163846">
    <property type="component" value="Unassembled WGS sequence"/>
</dbReference>
<protein>
    <recommendedName>
        <fullName evidence="6">Pumilio homology domain family member 3</fullName>
    </recommendedName>
</protein>
<keyword evidence="10" id="KW-1185">Reference proteome</keyword>
<evidence type="ECO:0000256" key="4">
    <source>
        <dbReference type="ARBA" id="ARBA00022884"/>
    </source>
</evidence>
<dbReference type="Gene3D" id="1.25.10.10">
    <property type="entry name" value="Leucine-rich Repeat Variant"/>
    <property type="match status" value="1"/>
</dbReference>
<dbReference type="GO" id="GO:0005737">
    <property type="term" value="C:cytoplasm"/>
    <property type="evidence" value="ECO:0007669"/>
    <property type="project" value="UniProtKB-SubCell"/>
</dbReference>
<keyword evidence="2" id="KW-0963">Cytoplasm</keyword>
<evidence type="ECO:0000256" key="2">
    <source>
        <dbReference type="ARBA" id="ARBA00022490"/>
    </source>
</evidence>
<dbReference type="PANTHER" id="PTHR12537">
    <property type="entry name" value="RNA BINDING PROTEIN PUMILIO-RELATED"/>
    <property type="match status" value="1"/>
</dbReference>
<accession>A0AA38ULG6</accession>
<comment type="similarity">
    <text evidence="5">Belongs to the PUF3 family.</text>
</comment>
<dbReference type="InterPro" id="IPR011989">
    <property type="entry name" value="ARM-like"/>
</dbReference>
<proteinExistence type="inferred from homology"/>
<dbReference type="SUPFAM" id="SSF48371">
    <property type="entry name" value="ARM repeat"/>
    <property type="match status" value="1"/>
</dbReference>
<dbReference type="AlphaFoldDB" id="A0AA38ULG6"/>
<dbReference type="InterPro" id="IPR033133">
    <property type="entry name" value="PUM-HD"/>
</dbReference>
<gene>
    <name evidence="9" type="ORF">F5878DRAFT_648564</name>
</gene>
<dbReference type="FunFam" id="1.25.10.10:FF:000004">
    <property type="entry name" value="Pumilio homolog 1 isoform 2"/>
    <property type="match status" value="1"/>
</dbReference>
<sequence length="339" mass="38853">MQSPLLQEFHADRMRNWELRDIFNHIVEFSGDQHGSRLIQHKLESASSEEKQKVYDEIVPHNVLQLTQDVFGNYVIQKLFEHGTQVHKTGLAAELEGHYFALSKQMYGCRVVQKAIEYILPEQQASIVRELEPHVMECIQDGNGNHVIQKIIERVSPERLGFVQTFRGNVQILATHTSGCRVLLRAFEYLPEPFTAPLIEELHVNTHMLIQNQYGNYVMQFVIEHGKPQDSSAVILQLRGHLLAMARHKYASNVCEKALKFADADTRRQLIDEILTPRPEGAVVLSMMKDQFANYVLQRAVVLAEADQREALINQIRPQLAILRRISTGYSKHLVSSEL</sequence>
<feature type="repeat" description="Pumilio" evidence="7">
    <location>
        <begin position="57"/>
        <end position="93"/>
    </location>
</feature>
<dbReference type="InterPro" id="IPR033712">
    <property type="entry name" value="Pumilio_RNA-bd"/>
</dbReference>
<dbReference type="EMBL" id="MU805942">
    <property type="protein sequence ID" value="KAJ3845071.1"/>
    <property type="molecule type" value="Genomic_DNA"/>
</dbReference>
<evidence type="ECO:0000256" key="5">
    <source>
        <dbReference type="ARBA" id="ARBA00060736"/>
    </source>
</evidence>
<evidence type="ECO:0000256" key="3">
    <source>
        <dbReference type="ARBA" id="ARBA00022737"/>
    </source>
</evidence>
<feature type="repeat" description="Pumilio" evidence="7">
    <location>
        <begin position="237"/>
        <end position="272"/>
    </location>
</feature>
<evidence type="ECO:0000256" key="6">
    <source>
        <dbReference type="ARBA" id="ARBA00081811"/>
    </source>
</evidence>
<feature type="repeat" description="Pumilio" evidence="7">
    <location>
        <begin position="201"/>
        <end position="236"/>
    </location>
</feature>
<feature type="repeat" description="Pumilio" evidence="7">
    <location>
        <begin position="273"/>
        <end position="314"/>
    </location>
</feature>
<reference evidence="9" key="1">
    <citation type="submission" date="2022-08" db="EMBL/GenBank/DDBJ databases">
        <authorList>
            <consortium name="DOE Joint Genome Institute"/>
            <person name="Min B."/>
            <person name="Riley R."/>
            <person name="Sierra-Patev S."/>
            <person name="Naranjo-Ortiz M."/>
            <person name="Looney B."/>
            <person name="Konkel Z."/>
            <person name="Slot J.C."/>
            <person name="Sakamoto Y."/>
            <person name="Steenwyk J.L."/>
            <person name="Rokas A."/>
            <person name="Carro J."/>
            <person name="Camarero S."/>
            <person name="Ferreira P."/>
            <person name="Molpeceres G."/>
            <person name="Ruiz-Duenas F.J."/>
            <person name="Serrano A."/>
            <person name="Henrissat B."/>
            <person name="Drula E."/>
            <person name="Hughes K.W."/>
            <person name="Mata J.L."/>
            <person name="Ishikawa N.K."/>
            <person name="Vargas-Isla R."/>
            <person name="Ushijima S."/>
            <person name="Smith C.A."/>
            <person name="Ahrendt S."/>
            <person name="Andreopoulos W."/>
            <person name="He G."/>
            <person name="Labutti K."/>
            <person name="Lipzen A."/>
            <person name="Ng V."/>
            <person name="Sandor L."/>
            <person name="Barry K."/>
            <person name="Martinez A.T."/>
            <person name="Xiao Y."/>
            <person name="Gibbons J.G."/>
            <person name="Terashima K."/>
            <person name="Hibbett D.S."/>
            <person name="Grigoriev I.V."/>
        </authorList>
    </citation>
    <scope>NUCLEOTIDE SEQUENCE</scope>
    <source>
        <strain evidence="9">TFB9207</strain>
    </source>
</reference>
<dbReference type="PROSITE" id="PS50303">
    <property type="entry name" value="PUM_HD"/>
    <property type="match status" value="1"/>
</dbReference>
<feature type="repeat" description="Pumilio" evidence="7">
    <location>
        <begin position="21"/>
        <end position="56"/>
    </location>
</feature>
<dbReference type="CDD" id="cd07920">
    <property type="entry name" value="Pumilio"/>
    <property type="match status" value="1"/>
</dbReference>
<comment type="caution">
    <text evidence="9">The sequence shown here is derived from an EMBL/GenBank/DDBJ whole genome shotgun (WGS) entry which is preliminary data.</text>
</comment>
<evidence type="ECO:0000313" key="10">
    <source>
        <dbReference type="Proteomes" id="UP001163846"/>
    </source>
</evidence>
<evidence type="ECO:0000256" key="7">
    <source>
        <dbReference type="PROSITE-ProRule" id="PRU00317"/>
    </source>
</evidence>
<evidence type="ECO:0000256" key="1">
    <source>
        <dbReference type="ARBA" id="ARBA00004496"/>
    </source>
</evidence>
<evidence type="ECO:0000259" key="8">
    <source>
        <dbReference type="PROSITE" id="PS50303"/>
    </source>
</evidence>
<keyword evidence="3" id="KW-0677">Repeat</keyword>
<feature type="repeat" description="Pumilio" evidence="7">
    <location>
        <begin position="94"/>
        <end position="129"/>
    </location>
</feature>
<dbReference type="PROSITE" id="PS50302">
    <property type="entry name" value="PUM"/>
    <property type="match status" value="7"/>
</dbReference>
<dbReference type="InterPro" id="IPR001313">
    <property type="entry name" value="Pumilio_RNA-bd_rpt"/>
</dbReference>
<comment type="subcellular location">
    <subcellularLocation>
        <location evidence="1">Cytoplasm</location>
    </subcellularLocation>
</comment>
<keyword evidence="4" id="KW-0694">RNA-binding</keyword>
<name>A0AA38ULG6_9AGAR</name>
<dbReference type="Pfam" id="PF00806">
    <property type="entry name" value="PUF"/>
    <property type="match status" value="8"/>
</dbReference>
<dbReference type="SMART" id="SM00025">
    <property type="entry name" value="Pumilio"/>
    <property type="match status" value="8"/>
</dbReference>
<dbReference type="GO" id="GO:0003730">
    <property type="term" value="F:mRNA 3'-UTR binding"/>
    <property type="evidence" value="ECO:0007669"/>
    <property type="project" value="TreeGrafter"/>
</dbReference>